<dbReference type="EMBL" id="SEOQ01000049">
    <property type="protein sequence ID" value="TFY71484.1"/>
    <property type="molecule type" value="Genomic_DNA"/>
</dbReference>
<name>A0A4Y9ZAK9_9AGAM</name>
<feature type="compositionally biased region" description="Basic and acidic residues" evidence="1">
    <location>
        <begin position="206"/>
        <end position="221"/>
    </location>
</feature>
<gene>
    <name evidence="2" type="ORF">EVG20_g1511</name>
</gene>
<keyword evidence="3" id="KW-1185">Reference proteome</keyword>
<comment type="caution">
    <text evidence="2">The sequence shown here is derived from an EMBL/GenBank/DDBJ whole genome shotgun (WGS) entry which is preliminary data.</text>
</comment>
<evidence type="ECO:0000256" key="1">
    <source>
        <dbReference type="SAM" id="MobiDB-lite"/>
    </source>
</evidence>
<evidence type="ECO:0000313" key="2">
    <source>
        <dbReference type="EMBL" id="TFY71484.1"/>
    </source>
</evidence>
<accession>A0A4Y9ZAK9</accession>
<reference evidence="2 3" key="1">
    <citation type="submission" date="2019-02" db="EMBL/GenBank/DDBJ databases">
        <title>Genome sequencing of the rare red list fungi Dentipellis fragilis.</title>
        <authorList>
            <person name="Buettner E."/>
            <person name="Kellner H."/>
        </authorList>
    </citation>
    <scope>NUCLEOTIDE SEQUENCE [LARGE SCALE GENOMIC DNA]</scope>
    <source>
        <strain evidence="2 3">DSM 105465</strain>
    </source>
</reference>
<feature type="region of interest" description="Disordered" evidence="1">
    <location>
        <begin position="136"/>
        <end position="295"/>
    </location>
</feature>
<protein>
    <submittedName>
        <fullName evidence="2">Uncharacterized protein</fullName>
    </submittedName>
</protein>
<organism evidence="2 3">
    <name type="scientific">Dentipellis fragilis</name>
    <dbReference type="NCBI Taxonomy" id="205917"/>
    <lineage>
        <taxon>Eukaryota</taxon>
        <taxon>Fungi</taxon>
        <taxon>Dikarya</taxon>
        <taxon>Basidiomycota</taxon>
        <taxon>Agaricomycotina</taxon>
        <taxon>Agaricomycetes</taxon>
        <taxon>Russulales</taxon>
        <taxon>Hericiaceae</taxon>
        <taxon>Dentipellis</taxon>
    </lineage>
</organism>
<proteinExistence type="predicted"/>
<evidence type="ECO:0000313" key="3">
    <source>
        <dbReference type="Proteomes" id="UP000298327"/>
    </source>
</evidence>
<dbReference type="OrthoDB" id="3201807at2759"/>
<feature type="compositionally biased region" description="Low complexity" evidence="1">
    <location>
        <begin position="155"/>
        <end position="164"/>
    </location>
</feature>
<sequence length="295" mass="33171">MPPTVYYPLPWLEGTFSSRNRTDSLLRPELENGTITLHDFNAAVDFYPRSHRYWPVRAMTRLPASSRPDAPRRLPLPLDRRPKVNLGRWGALGMFSSFTGLVVGQIKRAQAHRDFVASLENRTGFFRALENVNVRTGGRTPLGLPIEDSHDSKHASAPAPASSPRRVPPIPTVDQPAPEAFSETWREDGRNAPREPPVPEPSEPAAEAREDHPRSRWDEIRIANTRGTQQTSWDKLRQGRPPAPRATVQKVEEQAPASAPAEDESERAREQAKFDAMMEAERRIAEKSSPSDAWK</sequence>
<dbReference type="AlphaFoldDB" id="A0A4Y9ZAK9"/>
<feature type="compositionally biased region" description="Basic and acidic residues" evidence="1">
    <location>
        <begin position="184"/>
        <end position="193"/>
    </location>
</feature>
<dbReference type="Proteomes" id="UP000298327">
    <property type="component" value="Unassembled WGS sequence"/>
</dbReference>